<evidence type="ECO:0000313" key="1">
    <source>
        <dbReference type="EMBL" id="QCD59630.1"/>
    </source>
</evidence>
<dbReference type="RefSeq" id="WP_175436084.1">
    <property type="nucleotide sequence ID" value="NZ_CP021978.1"/>
</dbReference>
<proteinExistence type="predicted"/>
<sequence length="170" mass="17780">MSQQQPLVRSDRRTPSRARRLRTVAAAAGVLVVLPLVTACGGGDDGPPAGDGEAAAKPSTSAAAAAGVVAPAKVEVIAGLTGCKAKIRTEADELREGVCHTEKGDYLITTFPEEKLKETWLEAARVYGGTYLVGMRWVVSGKPALLESFRAKLGGTIRELRGIGPEPGEE</sequence>
<dbReference type="EMBL" id="CP021978">
    <property type="protein sequence ID" value="QCD59630.1"/>
    <property type="molecule type" value="Genomic_DNA"/>
</dbReference>
<evidence type="ECO:0008006" key="3">
    <source>
        <dbReference type="Google" id="ProtNLM"/>
    </source>
</evidence>
<accession>A0A6G5RNN0</accession>
<dbReference type="AlphaFoldDB" id="A0A6G5RNN0"/>
<dbReference type="Proteomes" id="UP000495940">
    <property type="component" value="Chromosome"/>
</dbReference>
<reference evidence="1 2" key="1">
    <citation type="submission" date="2017-06" db="EMBL/GenBank/DDBJ databases">
        <title>Complete Genome Sequence of Streptomyces hawaiiensis NRRL 15010 and insights into acyldepsipeptides biosynthesis.</title>
        <authorList>
            <person name="Mariita R.M."/>
            <person name="Sello J.K."/>
        </authorList>
    </citation>
    <scope>NUCLEOTIDE SEQUENCE [LARGE SCALE GENOMIC DNA]</scope>
    <source>
        <strain evidence="1 2">ATCC 12236</strain>
    </source>
</reference>
<protein>
    <recommendedName>
        <fullName evidence="3">Lipoprotein</fullName>
    </recommendedName>
</protein>
<keyword evidence="2" id="KW-1185">Reference proteome</keyword>
<evidence type="ECO:0000313" key="2">
    <source>
        <dbReference type="Proteomes" id="UP000495940"/>
    </source>
</evidence>
<dbReference type="KEGG" id="shaw:CEB94_36135"/>
<name>A0A6G5RNN0_9ACTN</name>
<organism evidence="1 2">
    <name type="scientific">Streptomyces hawaiiensis</name>
    <dbReference type="NCBI Taxonomy" id="67305"/>
    <lineage>
        <taxon>Bacteria</taxon>
        <taxon>Bacillati</taxon>
        <taxon>Actinomycetota</taxon>
        <taxon>Actinomycetes</taxon>
        <taxon>Kitasatosporales</taxon>
        <taxon>Streptomycetaceae</taxon>
        <taxon>Streptomyces</taxon>
    </lineage>
</organism>
<gene>
    <name evidence="1" type="ORF">CEB94_36135</name>
</gene>